<feature type="chain" id="PRO_5018289848" description="Membrane lipoprotein, cell wall extensin motif" evidence="1">
    <location>
        <begin position="25"/>
        <end position="99"/>
    </location>
</feature>
<dbReference type="AlphaFoldDB" id="A0A2N8KQK3"/>
<organism evidence="2 3">
    <name type="scientific">Achromobacter pulmonis</name>
    <dbReference type="NCBI Taxonomy" id="1389932"/>
    <lineage>
        <taxon>Bacteria</taxon>
        <taxon>Pseudomonadati</taxon>
        <taxon>Pseudomonadota</taxon>
        <taxon>Betaproteobacteria</taxon>
        <taxon>Burkholderiales</taxon>
        <taxon>Alcaligenaceae</taxon>
        <taxon>Achromobacter</taxon>
    </lineage>
</organism>
<dbReference type="Proteomes" id="UP000235994">
    <property type="component" value="Unassembled WGS sequence"/>
</dbReference>
<dbReference type="EMBL" id="POQS01000001">
    <property type="protein sequence ID" value="PND35731.1"/>
    <property type="molecule type" value="Genomic_DNA"/>
</dbReference>
<keyword evidence="3" id="KW-1185">Reference proteome</keyword>
<evidence type="ECO:0000313" key="3">
    <source>
        <dbReference type="Proteomes" id="UP000235994"/>
    </source>
</evidence>
<dbReference type="PROSITE" id="PS51257">
    <property type="entry name" value="PROKAR_LIPOPROTEIN"/>
    <property type="match status" value="1"/>
</dbReference>
<evidence type="ECO:0000313" key="2">
    <source>
        <dbReference type="EMBL" id="PND35731.1"/>
    </source>
</evidence>
<accession>A0A2N8KQK3</accession>
<comment type="caution">
    <text evidence="2">The sequence shown here is derived from an EMBL/GenBank/DDBJ whole genome shotgun (WGS) entry which is preliminary data.</text>
</comment>
<name>A0A2N8KQK3_9BURK</name>
<evidence type="ECO:0008006" key="4">
    <source>
        <dbReference type="Google" id="ProtNLM"/>
    </source>
</evidence>
<reference evidence="2 3" key="1">
    <citation type="submission" date="2018-01" db="EMBL/GenBank/DDBJ databases">
        <title>The draft genome of an aniline degradation strain ANB-1.</title>
        <authorList>
            <person name="Zhang L."/>
            <person name="Jiang J."/>
        </authorList>
    </citation>
    <scope>NUCLEOTIDE SEQUENCE [LARGE SCALE GENOMIC DNA]</scope>
    <source>
        <strain evidence="2 3">ANB-1</strain>
    </source>
</reference>
<keyword evidence="1" id="KW-0732">Signal</keyword>
<protein>
    <recommendedName>
        <fullName evidence="4">Membrane lipoprotein, cell wall extensin motif</fullName>
    </recommendedName>
</protein>
<feature type="signal peptide" evidence="1">
    <location>
        <begin position="1"/>
        <end position="24"/>
    </location>
</feature>
<gene>
    <name evidence="2" type="ORF">C1I89_05060</name>
</gene>
<evidence type="ECO:0000256" key="1">
    <source>
        <dbReference type="SAM" id="SignalP"/>
    </source>
</evidence>
<proteinExistence type="predicted"/>
<sequence>MKKITLLCVGAFIGCAAVSMPAMADHDDHRDYYYGGHHGGKYKQEYWDGNCKVERKWKRNGDYKEERKCKAPRPVVYPAYPQPVYPQPGVVIQGTAVIR</sequence>